<gene>
    <name evidence="7" type="ORF">EB796_008392</name>
</gene>
<dbReference type="GO" id="GO:0015031">
    <property type="term" value="P:protein transport"/>
    <property type="evidence" value="ECO:0007669"/>
    <property type="project" value="InterPro"/>
</dbReference>
<reference evidence="7" key="1">
    <citation type="submission" date="2020-06" db="EMBL/GenBank/DDBJ databases">
        <title>Draft genome of Bugula neritina, a colonial animal packing powerful symbionts and potential medicines.</title>
        <authorList>
            <person name="Rayko M."/>
        </authorList>
    </citation>
    <scope>NUCLEOTIDE SEQUENCE [LARGE SCALE GENOMIC DNA]</scope>
    <source>
        <strain evidence="7">Kwan_BN1</strain>
    </source>
</reference>
<dbReference type="PANTHER" id="PTHR12161">
    <property type="entry name" value="IST1 FAMILY MEMBER"/>
    <property type="match status" value="1"/>
</dbReference>
<comment type="caution">
    <text evidence="7">The sequence shown here is derived from an EMBL/GenBank/DDBJ whole genome shotgun (WGS) entry which is preliminary data.</text>
</comment>
<name>A0A7J7K6S0_BUGNE</name>
<dbReference type="Pfam" id="PF03398">
    <property type="entry name" value="Ist1"/>
    <property type="match status" value="1"/>
</dbReference>
<evidence type="ECO:0000256" key="3">
    <source>
        <dbReference type="ARBA" id="ARBA00032374"/>
    </source>
</evidence>
<dbReference type="PANTHER" id="PTHR12161:SF5">
    <property type="entry name" value="IST1 HOMOLOG"/>
    <property type="match status" value="1"/>
</dbReference>
<comment type="function">
    <text evidence="4">ESCRT-III-like protein involved in cytokinesis, nuclear envelope reassembly and endosomal tubulation. Is required for efficient abscission during cytokinesis. Involved in recruiting VPS4A and/or VPS4B to the midbody of dividing cells. During late anaphase, involved in nuclear envelope reassembly and mitotic spindle disassembly together with the ESCRT-III complex: IST1 acts by mediating the recruitment of SPAST to the nuclear membrane, leading to microtubule severing. Recruited to the reforming nuclear envelope (NE) during anaphase by LEMD2. Regulates early endosomal tubulation together with the ESCRT-III complex by mediating the recruitment of SPAST.</text>
</comment>
<comment type="subunit">
    <text evidence="5">Interacts with CHMP1A, CHMP1B, VPS4A and VTA1. Interacts with SPAST, STAMBP, and USP8. May interact with VPS37B. May associate with the ESCRT-I complex. Interacts with MITD1, in competition with VSP4. Interacts with SPART (via MIT domain); leading to the recruitment of SPART to midbodies. Interacts with SPAST.</text>
</comment>
<organism evidence="7 8">
    <name type="scientific">Bugula neritina</name>
    <name type="common">Brown bryozoan</name>
    <name type="synonym">Sertularia neritina</name>
    <dbReference type="NCBI Taxonomy" id="10212"/>
    <lineage>
        <taxon>Eukaryota</taxon>
        <taxon>Metazoa</taxon>
        <taxon>Spiralia</taxon>
        <taxon>Lophotrochozoa</taxon>
        <taxon>Bryozoa</taxon>
        <taxon>Gymnolaemata</taxon>
        <taxon>Cheilostomatida</taxon>
        <taxon>Flustrina</taxon>
        <taxon>Buguloidea</taxon>
        <taxon>Bugulidae</taxon>
        <taxon>Bugula</taxon>
    </lineage>
</organism>
<evidence type="ECO:0000256" key="5">
    <source>
        <dbReference type="ARBA" id="ARBA00046920"/>
    </source>
</evidence>
<feature type="region of interest" description="Disordered" evidence="6">
    <location>
        <begin position="201"/>
        <end position="271"/>
    </location>
</feature>
<evidence type="ECO:0000313" key="7">
    <source>
        <dbReference type="EMBL" id="KAF6033298.1"/>
    </source>
</evidence>
<accession>A0A7J7K6S0</accession>
<dbReference type="Proteomes" id="UP000593567">
    <property type="component" value="Unassembled WGS sequence"/>
</dbReference>
<evidence type="ECO:0000256" key="4">
    <source>
        <dbReference type="ARBA" id="ARBA00046124"/>
    </source>
</evidence>
<evidence type="ECO:0000313" key="8">
    <source>
        <dbReference type="Proteomes" id="UP000593567"/>
    </source>
</evidence>
<dbReference type="FunFam" id="1.20.1260.60:FF:000002">
    <property type="entry name" value="Vacuolar protein sorting-associated protein IST1"/>
    <property type="match status" value="1"/>
</dbReference>
<dbReference type="InterPro" id="IPR005061">
    <property type="entry name" value="Ist1"/>
</dbReference>
<protein>
    <recommendedName>
        <fullName evidence="2">IST1 homolog</fullName>
    </recommendedName>
    <alternativeName>
        <fullName evidence="3">Charged multivesicular body protein 8</fullName>
    </alternativeName>
</protein>
<evidence type="ECO:0000256" key="1">
    <source>
        <dbReference type="ARBA" id="ARBA00005536"/>
    </source>
</evidence>
<dbReference type="OrthoDB" id="29853at2759"/>
<dbReference type="EMBL" id="VXIV02001394">
    <property type="protein sequence ID" value="KAF6033298.1"/>
    <property type="molecule type" value="Genomic_DNA"/>
</dbReference>
<dbReference type="Gene3D" id="1.20.1260.60">
    <property type="entry name" value="Vacuolar protein sorting-associated protein Ist1"/>
    <property type="match status" value="1"/>
</dbReference>
<evidence type="ECO:0000256" key="6">
    <source>
        <dbReference type="SAM" id="MobiDB-lite"/>
    </source>
</evidence>
<feature type="compositionally biased region" description="Polar residues" evidence="6">
    <location>
        <begin position="248"/>
        <end position="263"/>
    </location>
</feature>
<evidence type="ECO:0000256" key="2">
    <source>
        <dbReference type="ARBA" id="ARBA00014513"/>
    </source>
</evidence>
<dbReference type="InterPro" id="IPR042277">
    <property type="entry name" value="IST1-like"/>
</dbReference>
<proteinExistence type="inferred from homology"/>
<dbReference type="AlphaFoldDB" id="A0A7J7K6S0"/>
<keyword evidence="8" id="KW-1185">Reference proteome</keyword>
<sequence length="282" mass="31426">MDLKNIFKSGPNYTKLKTNLRLMINRLKLLERKRTEIAQKARVEIAEYLRSGKLDRARVRVEHIIREDYAVEAMERIEMYADLLLARSGLIESQTELDPGLEVAVASILWASPRLQAEVPEISAVCQELSTKYGKEFAQACVSNSLESIEVNEKLVSHMSIAAPKANLIEKYLLVIASTYNVKYEADPTVLSEEELASLQLMSSSQPSQRPLTLSQPPAAPSDSVLYYDKPGPQSKLSNPAHNEAAAPNSNLNLPDVPNSGSGNKDVDFNDLEARFNKLKKR</sequence>
<comment type="similarity">
    <text evidence="1">Belongs to the IST1 family.</text>
</comment>